<sequence>MFDHRFVIKHTFKNVTELKFLSTQSSHFKHLLMEEEANSPTFTEASSLAQRLVNKTNHAKTQFMDQFKQPGRTKHCIEKFKSAKDVRAAIPLDLSRIDRPLLEEMFKKNLTF</sequence>
<gene>
    <name evidence="1" type="ORF">CAEBREN_22779</name>
</gene>
<keyword evidence="2" id="KW-1185">Reference proteome</keyword>
<dbReference type="EMBL" id="GL380044">
    <property type="protein sequence ID" value="EGT43974.1"/>
    <property type="molecule type" value="Genomic_DNA"/>
</dbReference>
<proteinExistence type="predicted"/>
<dbReference type="AlphaFoldDB" id="G0P3J5"/>
<organism evidence="2">
    <name type="scientific">Caenorhabditis brenneri</name>
    <name type="common">Nematode worm</name>
    <dbReference type="NCBI Taxonomy" id="135651"/>
    <lineage>
        <taxon>Eukaryota</taxon>
        <taxon>Metazoa</taxon>
        <taxon>Ecdysozoa</taxon>
        <taxon>Nematoda</taxon>
        <taxon>Chromadorea</taxon>
        <taxon>Rhabditida</taxon>
        <taxon>Rhabditina</taxon>
        <taxon>Rhabditomorpha</taxon>
        <taxon>Rhabditoidea</taxon>
        <taxon>Rhabditidae</taxon>
        <taxon>Peloderinae</taxon>
        <taxon>Caenorhabditis</taxon>
    </lineage>
</organism>
<dbReference type="OrthoDB" id="5857890at2759"/>
<accession>G0P3J5</accession>
<evidence type="ECO:0000313" key="2">
    <source>
        <dbReference type="Proteomes" id="UP000008068"/>
    </source>
</evidence>
<dbReference type="HOGENOM" id="CLU_2148049_0_0_1"/>
<evidence type="ECO:0008006" key="3">
    <source>
        <dbReference type="Google" id="ProtNLM"/>
    </source>
</evidence>
<reference evidence="2" key="1">
    <citation type="submission" date="2011-07" db="EMBL/GenBank/DDBJ databases">
        <authorList>
            <consortium name="Caenorhabditis brenneri Sequencing and Analysis Consortium"/>
            <person name="Wilson R.K."/>
        </authorList>
    </citation>
    <scope>NUCLEOTIDE SEQUENCE [LARGE SCALE GENOMIC DNA]</scope>
    <source>
        <strain evidence="2">PB2801</strain>
    </source>
</reference>
<name>G0P3J5_CAEBE</name>
<protein>
    <recommendedName>
        <fullName evidence="3">BTB domain-containing protein</fullName>
    </recommendedName>
</protein>
<dbReference type="Proteomes" id="UP000008068">
    <property type="component" value="Unassembled WGS sequence"/>
</dbReference>
<evidence type="ECO:0000313" key="1">
    <source>
        <dbReference type="EMBL" id="EGT43974.1"/>
    </source>
</evidence>
<dbReference type="InParanoid" id="G0P3J5"/>